<name>A0ABQ4E6X8_9ACTN</name>
<proteinExistence type="predicted"/>
<dbReference type="PROSITE" id="PS00194">
    <property type="entry name" value="THIOREDOXIN_1"/>
    <property type="match status" value="1"/>
</dbReference>
<dbReference type="InterPro" id="IPR013740">
    <property type="entry name" value="Redoxin"/>
</dbReference>
<sequence length="194" mass="20496">MTGTSHRRRLPGRLALRRRWVPLLALLGIGALGATMAVRVADPESGTDGSPVSAPGAPPPPLTGHSLSGTPVDLAGLRGRVVVVNLFASWCGPCRDELPLLAETRRRWTSRDLQVIAVAVRDSTTAVRALLAETGAEELTVLPDPAGATAVNWGAFGVPETFLVDREGRIADRATGPVTAKWLDRHLTPLLGIP</sequence>
<dbReference type="EMBL" id="BONW01000028">
    <property type="protein sequence ID" value="GIG90462.1"/>
    <property type="molecule type" value="Genomic_DNA"/>
</dbReference>
<dbReference type="InterPro" id="IPR013766">
    <property type="entry name" value="Thioredoxin_domain"/>
</dbReference>
<dbReference type="RefSeq" id="WP_203868880.1">
    <property type="nucleotide sequence ID" value="NZ_BONW01000028.1"/>
</dbReference>
<evidence type="ECO:0000256" key="2">
    <source>
        <dbReference type="ARBA" id="ARBA00022748"/>
    </source>
</evidence>
<dbReference type="Proteomes" id="UP000646749">
    <property type="component" value="Unassembled WGS sequence"/>
</dbReference>
<accession>A0ABQ4E6X8</accession>
<dbReference type="InterPro" id="IPR017937">
    <property type="entry name" value="Thioredoxin_CS"/>
</dbReference>
<dbReference type="PROSITE" id="PS51352">
    <property type="entry name" value="THIOREDOXIN_2"/>
    <property type="match status" value="1"/>
</dbReference>
<gene>
    <name evidence="5" type="ORF">Pen02_53980</name>
</gene>
<comment type="caution">
    <text evidence="5">The sequence shown here is derived from an EMBL/GenBank/DDBJ whole genome shotgun (WGS) entry which is preliminary data.</text>
</comment>
<reference evidence="5 6" key="1">
    <citation type="submission" date="2021-01" db="EMBL/GenBank/DDBJ databases">
        <title>Whole genome shotgun sequence of Plantactinospora endophytica NBRC 110450.</title>
        <authorList>
            <person name="Komaki H."/>
            <person name="Tamura T."/>
        </authorList>
    </citation>
    <scope>NUCLEOTIDE SEQUENCE [LARGE SCALE GENOMIC DNA]</scope>
    <source>
        <strain evidence="5 6">NBRC 110450</strain>
    </source>
</reference>
<protein>
    <recommendedName>
        <fullName evidence="4">Thioredoxin domain-containing protein</fullName>
    </recommendedName>
</protein>
<dbReference type="PANTHER" id="PTHR42852:SF13">
    <property type="entry name" value="PROTEIN DIPZ"/>
    <property type="match status" value="1"/>
</dbReference>
<organism evidence="5 6">
    <name type="scientific">Plantactinospora endophytica</name>
    <dbReference type="NCBI Taxonomy" id="673535"/>
    <lineage>
        <taxon>Bacteria</taxon>
        <taxon>Bacillati</taxon>
        <taxon>Actinomycetota</taxon>
        <taxon>Actinomycetes</taxon>
        <taxon>Micromonosporales</taxon>
        <taxon>Micromonosporaceae</taxon>
        <taxon>Plantactinospora</taxon>
    </lineage>
</organism>
<keyword evidence="2" id="KW-0201">Cytochrome c-type biogenesis</keyword>
<keyword evidence="6" id="KW-1185">Reference proteome</keyword>
<dbReference type="PANTHER" id="PTHR42852">
    <property type="entry name" value="THIOL:DISULFIDE INTERCHANGE PROTEIN DSBE"/>
    <property type="match status" value="1"/>
</dbReference>
<evidence type="ECO:0000259" key="4">
    <source>
        <dbReference type="PROSITE" id="PS51352"/>
    </source>
</evidence>
<feature type="region of interest" description="Disordered" evidence="3">
    <location>
        <begin position="42"/>
        <end position="68"/>
    </location>
</feature>
<evidence type="ECO:0000256" key="3">
    <source>
        <dbReference type="SAM" id="MobiDB-lite"/>
    </source>
</evidence>
<comment type="subcellular location">
    <subcellularLocation>
        <location evidence="1">Cell envelope</location>
    </subcellularLocation>
</comment>
<feature type="domain" description="Thioredoxin" evidence="4">
    <location>
        <begin position="53"/>
        <end position="192"/>
    </location>
</feature>
<dbReference type="Gene3D" id="3.40.30.10">
    <property type="entry name" value="Glutaredoxin"/>
    <property type="match status" value="1"/>
</dbReference>
<dbReference type="SUPFAM" id="SSF52833">
    <property type="entry name" value="Thioredoxin-like"/>
    <property type="match status" value="1"/>
</dbReference>
<dbReference type="Pfam" id="PF08534">
    <property type="entry name" value="Redoxin"/>
    <property type="match status" value="1"/>
</dbReference>
<dbReference type="InterPro" id="IPR050553">
    <property type="entry name" value="Thioredoxin_ResA/DsbE_sf"/>
</dbReference>
<evidence type="ECO:0000313" key="5">
    <source>
        <dbReference type="EMBL" id="GIG90462.1"/>
    </source>
</evidence>
<dbReference type="CDD" id="cd02966">
    <property type="entry name" value="TlpA_like_family"/>
    <property type="match status" value="1"/>
</dbReference>
<evidence type="ECO:0000256" key="1">
    <source>
        <dbReference type="ARBA" id="ARBA00004196"/>
    </source>
</evidence>
<dbReference type="InterPro" id="IPR036249">
    <property type="entry name" value="Thioredoxin-like_sf"/>
</dbReference>
<evidence type="ECO:0000313" key="6">
    <source>
        <dbReference type="Proteomes" id="UP000646749"/>
    </source>
</evidence>